<dbReference type="Ensembl" id="ENSMODT00000002981.3">
    <property type="protein sequence ID" value="ENSMODP00000002923.3"/>
    <property type="gene ID" value="ENSMODG00000002401.3"/>
</dbReference>
<dbReference type="SUPFAM" id="SSF48726">
    <property type="entry name" value="Immunoglobulin"/>
    <property type="match status" value="3"/>
</dbReference>
<dbReference type="GO" id="GO:0005886">
    <property type="term" value="C:plasma membrane"/>
    <property type="evidence" value="ECO:0000318"/>
    <property type="project" value="GO_Central"/>
</dbReference>
<keyword evidence="4 15" id="KW-0732">Signal</keyword>
<keyword evidence="5" id="KW-0677">Repeat</keyword>
<dbReference type="GO" id="GO:0035655">
    <property type="term" value="P:interleukin-18-mediated signaling pathway"/>
    <property type="evidence" value="ECO:0000318"/>
    <property type="project" value="GO_Central"/>
</dbReference>
<keyword evidence="12" id="KW-0325">Glycoprotein</keyword>
<keyword evidence="8" id="KW-0520">NAD</keyword>
<evidence type="ECO:0000256" key="4">
    <source>
        <dbReference type="ARBA" id="ARBA00022729"/>
    </source>
</evidence>
<evidence type="ECO:0008006" key="20">
    <source>
        <dbReference type="Google" id="ProtNLM"/>
    </source>
</evidence>
<evidence type="ECO:0000256" key="7">
    <source>
        <dbReference type="ARBA" id="ARBA00022989"/>
    </source>
</evidence>
<dbReference type="STRING" id="13616.ENSMODP00000002923"/>
<dbReference type="FunFam" id="3.40.50.10140:FF:000002">
    <property type="entry name" value="Interleukin 1 receptor accessory protein"/>
    <property type="match status" value="1"/>
</dbReference>
<evidence type="ECO:0000256" key="13">
    <source>
        <dbReference type="ARBA" id="ARBA00023319"/>
    </source>
</evidence>
<dbReference type="InterPro" id="IPR007110">
    <property type="entry name" value="Ig-like_dom"/>
</dbReference>
<evidence type="ECO:0000256" key="9">
    <source>
        <dbReference type="ARBA" id="ARBA00023136"/>
    </source>
</evidence>
<dbReference type="InterPro" id="IPR013783">
    <property type="entry name" value="Ig-like_fold"/>
</dbReference>
<evidence type="ECO:0000256" key="1">
    <source>
        <dbReference type="ARBA" id="ARBA00004479"/>
    </source>
</evidence>
<dbReference type="InterPro" id="IPR035897">
    <property type="entry name" value="Toll_tir_struct_dom_sf"/>
</dbReference>
<keyword evidence="6" id="KW-0378">Hydrolase</keyword>
<dbReference type="PANTHER" id="PTHR11890:SF23">
    <property type="entry name" value="INTERLEUKIN-18 RECEPTOR ACCESSORY PROTEIN"/>
    <property type="match status" value="1"/>
</dbReference>
<dbReference type="Bgee" id="ENSMODG00000002401">
    <property type="expression patterns" value="Expressed in blood and 2 other cell types or tissues"/>
</dbReference>
<evidence type="ECO:0000256" key="5">
    <source>
        <dbReference type="ARBA" id="ARBA00022737"/>
    </source>
</evidence>
<evidence type="ECO:0000256" key="14">
    <source>
        <dbReference type="SAM" id="Phobius"/>
    </source>
</evidence>
<sequence>MFSLHHIFLWLVIRAGVKGDSELSGCPTKSSWRYLARSGEKFFLFCDVPRRGRISKKDICGKTRCHDISCSSDVRWYKHPQNGSQPYAILNEHSHITWENHLLQFSPVGINDAGFYICTFKYEPKQSRGITCFLNITLEVQPKEKTPCLDSVKNELFLLIGSTDRVPCPGINCERDIQSEVTWYKNGTLCPRWTSTHIEFTEIFYRDRGVYVCDYKKSINSTWWIVRAVVDVIVFPSYSPFSHRFPGKPLTLDCKAQFEFERNFNPVIKWFWIVSSLDIENDVEQKTIHFIAHLKEVTKKDLRRNFICFAQNSVGNTTLTIKLKQKKGVLFTYILFGTTITLVAILMTSALTYRYWIEIVLLYRTYQAKDETLGDKKEFDAFVSYARDSFGDLDSSSLNEESFALDLLPQVLENKYGYTLCLFERDVIPGGAYTEDIVKIIKQSRRVICVLSSSYVNNPSVFELQAAVNLALEDQTLKLILIKFSPFKEPDSLPQRVRKALSVLPTITWKNSKSAPPNSRFWSRIRYHMPVKNCRKLGSQGFHFFPRIFSEEKEKETRTNNVSNH</sequence>
<dbReference type="OMA" id="YPHIIQD"/>
<dbReference type="SUPFAM" id="SSF52200">
    <property type="entry name" value="Toll/Interleukin receptor TIR domain"/>
    <property type="match status" value="1"/>
</dbReference>
<evidence type="ECO:0000256" key="2">
    <source>
        <dbReference type="ARBA" id="ARBA00009752"/>
    </source>
</evidence>
<dbReference type="Gene3D" id="3.40.50.10140">
    <property type="entry name" value="Toll/interleukin-1 receptor homology (TIR) domain"/>
    <property type="match status" value="1"/>
</dbReference>
<dbReference type="Gene3D" id="2.60.40.10">
    <property type="entry name" value="Immunoglobulins"/>
    <property type="match status" value="3"/>
</dbReference>
<evidence type="ECO:0000259" key="16">
    <source>
        <dbReference type="PROSITE" id="PS50104"/>
    </source>
</evidence>
<evidence type="ECO:0000256" key="11">
    <source>
        <dbReference type="ARBA" id="ARBA00023170"/>
    </source>
</evidence>
<dbReference type="Pfam" id="PF18452">
    <property type="entry name" value="Ig_6"/>
    <property type="match status" value="1"/>
</dbReference>
<dbReference type="GO" id="GO:0002250">
    <property type="term" value="P:adaptive immune response"/>
    <property type="evidence" value="ECO:0000318"/>
    <property type="project" value="GO_Central"/>
</dbReference>
<evidence type="ECO:0000256" key="3">
    <source>
        <dbReference type="ARBA" id="ARBA00022692"/>
    </source>
</evidence>
<evidence type="ECO:0000256" key="8">
    <source>
        <dbReference type="ARBA" id="ARBA00023027"/>
    </source>
</evidence>
<dbReference type="HOGENOM" id="CLU_025552_2_0_1"/>
<dbReference type="InterPro" id="IPR015621">
    <property type="entry name" value="IL-1_rcpt_fam"/>
</dbReference>
<keyword evidence="3 14" id="KW-0812">Transmembrane</keyword>
<feature type="domain" description="Ig-like" evidence="17">
    <location>
        <begin position="147"/>
        <end position="213"/>
    </location>
</feature>
<comment type="subcellular location">
    <subcellularLocation>
        <location evidence="1">Membrane</location>
        <topology evidence="1">Single-pass type I membrane protein</topology>
    </subcellularLocation>
</comment>
<dbReference type="InterPro" id="IPR041416">
    <property type="entry name" value="IL-1RAcP-like_ig"/>
</dbReference>
<protein>
    <recommendedName>
        <fullName evidence="20">Interleukin 18 receptor accessory protein</fullName>
    </recommendedName>
</protein>
<dbReference type="SMART" id="SM00255">
    <property type="entry name" value="TIR"/>
    <property type="match status" value="1"/>
</dbReference>
<name>F7EHK1_MONDO</name>
<evidence type="ECO:0000259" key="17">
    <source>
        <dbReference type="PROSITE" id="PS50835"/>
    </source>
</evidence>
<dbReference type="SMART" id="SM00409">
    <property type="entry name" value="IG"/>
    <property type="match status" value="3"/>
</dbReference>
<dbReference type="GO" id="GO:0016787">
    <property type="term" value="F:hydrolase activity"/>
    <property type="evidence" value="ECO:0007669"/>
    <property type="project" value="UniProtKB-KW"/>
</dbReference>
<keyword evidence="10" id="KW-1015">Disulfide bond</keyword>
<dbReference type="InterPro" id="IPR000157">
    <property type="entry name" value="TIR_dom"/>
</dbReference>
<dbReference type="PRINTS" id="PR01537">
    <property type="entry name" value="INTRLKN1R1F"/>
</dbReference>
<evidence type="ECO:0000313" key="19">
    <source>
        <dbReference type="Proteomes" id="UP000002280"/>
    </source>
</evidence>
<evidence type="ECO:0000256" key="10">
    <source>
        <dbReference type="ARBA" id="ARBA00023157"/>
    </source>
</evidence>
<dbReference type="GeneTree" id="ENSGT01090000259985"/>
<evidence type="ECO:0000256" key="15">
    <source>
        <dbReference type="SAM" id="SignalP"/>
    </source>
</evidence>
<reference evidence="18" key="3">
    <citation type="submission" date="2025-09" db="UniProtKB">
        <authorList>
            <consortium name="Ensembl"/>
        </authorList>
    </citation>
    <scope>IDENTIFICATION</scope>
</reference>
<dbReference type="PROSITE" id="PS50104">
    <property type="entry name" value="TIR"/>
    <property type="match status" value="1"/>
</dbReference>
<feature type="transmembrane region" description="Helical" evidence="14">
    <location>
        <begin position="330"/>
        <end position="356"/>
    </location>
</feature>
<keyword evidence="13" id="KW-0393">Immunoglobulin domain</keyword>
<keyword evidence="19" id="KW-1185">Reference proteome</keyword>
<evidence type="ECO:0000313" key="18">
    <source>
        <dbReference type="Ensembl" id="ENSMODP00000002923.3"/>
    </source>
</evidence>
<dbReference type="InterPro" id="IPR036179">
    <property type="entry name" value="Ig-like_dom_sf"/>
</dbReference>
<proteinExistence type="inferred from homology"/>
<dbReference type="AlphaFoldDB" id="F7EHK1"/>
<dbReference type="eggNOG" id="ENOG502QUSU">
    <property type="taxonomic scope" value="Eukaryota"/>
</dbReference>
<dbReference type="Proteomes" id="UP000002280">
    <property type="component" value="Chromosome 7"/>
</dbReference>
<dbReference type="FunCoup" id="F7EHK1">
    <property type="interactions" value="180"/>
</dbReference>
<reference evidence="18 19" key="1">
    <citation type="journal article" date="2007" name="Nature">
        <title>Genome of the marsupial Monodelphis domestica reveals innovation in non-coding sequences.</title>
        <authorList>
            <person name="Mikkelsen T.S."/>
            <person name="Wakefield M.J."/>
            <person name="Aken B."/>
            <person name="Amemiya C.T."/>
            <person name="Chang J.L."/>
            <person name="Duke S."/>
            <person name="Garber M."/>
            <person name="Gentles A.J."/>
            <person name="Goodstadt L."/>
            <person name="Heger A."/>
            <person name="Jurka J."/>
            <person name="Kamal M."/>
            <person name="Mauceli E."/>
            <person name="Searle S.M."/>
            <person name="Sharpe T."/>
            <person name="Baker M.L."/>
            <person name="Batzer M.A."/>
            <person name="Benos P.V."/>
            <person name="Belov K."/>
            <person name="Clamp M."/>
            <person name="Cook A."/>
            <person name="Cuff J."/>
            <person name="Das R."/>
            <person name="Davidow L."/>
            <person name="Deakin J.E."/>
            <person name="Fazzari M.J."/>
            <person name="Glass J.L."/>
            <person name="Grabherr M."/>
            <person name="Greally J.M."/>
            <person name="Gu W."/>
            <person name="Hore T.A."/>
            <person name="Huttley G.A."/>
            <person name="Kleber M."/>
            <person name="Jirtle R.L."/>
            <person name="Koina E."/>
            <person name="Lee J.T."/>
            <person name="Mahony S."/>
            <person name="Marra M.A."/>
            <person name="Miller R.D."/>
            <person name="Nicholls R.D."/>
            <person name="Oda M."/>
            <person name="Papenfuss A.T."/>
            <person name="Parra Z.E."/>
            <person name="Pollock D.D."/>
            <person name="Ray D.A."/>
            <person name="Schein J.E."/>
            <person name="Speed T.P."/>
            <person name="Thompson K."/>
            <person name="VandeBerg J.L."/>
            <person name="Wade C.M."/>
            <person name="Walker J.A."/>
            <person name="Waters P.D."/>
            <person name="Webber C."/>
            <person name="Weidman J.R."/>
            <person name="Xie X."/>
            <person name="Zody M.C."/>
            <person name="Baldwin J."/>
            <person name="Abdouelleil A."/>
            <person name="Abdulkadir J."/>
            <person name="Abebe A."/>
            <person name="Abera B."/>
            <person name="Abreu J."/>
            <person name="Acer S.C."/>
            <person name="Aftuck L."/>
            <person name="Alexander A."/>
            <person name="An P."/>
            <person name="Anderson E."/>
            <person name="Anderson S."/>
            <person name="Arachi H."/>
            <person name="Azer M."/>
            <person name="Bachantsang P."/>
            <person name="Barry A."/>
            <person name="Bayul T."/>
            <person name="Berlin A."/>
            <person name="Bessette D."/>
            <person name="Bloom T."/>
            <person name="Bloom T."/>
            <person name="Boguslavskiy L."/>
            <person name="Bonnet C."/>
            <person name="Boukhgalter B."/>
            <person name="Bourzgui I."/>
            <person name="Brown A."/>
            <person name="Cahill P."/>
            <person name="Channer S."/>
            <person name="Cheshatsang Y."/>
            <person name="Chuda L."/>
            <person name="Citroen M."/>
            <person name="Collymore A."/>
            <person name="Cooke P."/>
            <person name="Costello M."/>
            <person name="D'Aco K."/>
            <person name="Daza R."/>
            <person name="De Haan G."/>
            <person name="DeGray S."/>
            <person name="DeMaso C."/>
            <person name="Dhargay N."/>
            <person name="Dooley K."/>
            <person name="Dooley E."/>
            <person name="Doricent M."/>
            <person name="Dorje P."/>
            <person name="Dorjee K."/>
            <person name="Dupes A."/>
            <person name="Elong R."/>
            <person name="Falk J."/>
            <person name="Farina A."/>
            <person name="Faro S."/>
            <person name="Ferguson D."/>
            <person name="Fisher S."/>
            <person name="Foley C.D."/>
            <person name="Franke A."/>
            <person name="Friedrich D."/>
            <person name="Gadbois L."/>
            <person name="Gearin G."/>
            <person name="Gearin C.R."/>
            <person name="Giannoukos G."/>
            <person name="Goode T."/>
            <person name="Graham J."/>
            <person name="Grandbois E."/>
            <person name="Grewal S."/>
            <person name="Gyaltsen K."/>
            <person name="Hafez N."/>
            <person name="Hagos B."/>
            <person name="Hall J."/>
            <person name="Henson C."/>
            <person name="Hollinger A."/>
            <person name="Honan T."/>
            <person name="Huard M.D."/>
            <person name="Hughes L."/>
            <person name="Hurhula B."/>
            <person name="Husby M.E."/>
            <person name="Kamat A."/>
            <person name="Kanga B."/>
            <person name="Kashin S."/>
            <person name="Khazanovich D."/>
            <person name="Kisner P."/>
            <person name="Lance K."/>
            <person name="Lara M."/>
            <person name="Lee W."/>
            <person name="Lennon N."/>
            <person name="Letendre F."/>
            <person name="LeVine R."/>
            <person name="Lipovsky A."/>
            <person name="Liu X."/>
            <person name="Liu J."/>
            <person name="Liu S."/>
            <person name="Lokyitsang T."/>
            <person name="Lokyitsang Y."/>
            <person name="Lubonja R."/>
            <person name="Lui A."/>
            <person name="MacDonald P."/>
            <person name="Magnisalis V."/>
            <person name="Maru K."/>
            <person name="Matthews C."/>
            <person name="McCusker W."/>
            <person name="McDonough S."/>
            <person name="Mehta T."/>
            <person name="Meldrim J."/>
            <person name="Meneus L."/>
            <person name="Mihai O."/>
            <person name="Mihalev A."/>
            <person name="Mihova T."/>
            <person name="Mittelman R."/>
            <person name="Mlenga V."/>
            <person name="Montmayeur A."/>
            <person name="Mulrain L."/>
            <person name="Navidi A."/>
            <person name="Naylor J."/>
            <person name="Negash T."/>
            <person name="Nguyen T."/>
            <person name="Nguyen N."/>
            <person name="Nicol R."/>
            <person name="Norbu C."/>
            <person name="Norbu N."/>
            <person name="Novod N."/>
            <person name="O'Neill B."/>
            <person name="Osman S."/>
            <person name="Markiewicz E."/>
            <person name="Oyono O.L."/>
            <person name="Patti C."/>
            <person name="Phunkhang P."/>
            <person name="Pierre F."/>
            <person name="Priest M."/>
            <person name="Raghuraman S."/>
            <person name="Rege F."/>
            <person name="Reyes R."/>
            <person name="Rise C."/>
            <person name="Rogov P."/>
            <person name="Ross K."/>
            <person name="Ryan E."/>
            <person name="Settipalli S."/>
            <person name="Shea T."/>
            <person name="Sherpa N."/>
            <person name="Shi L."/>
            <person name="Shih D."/>
            <person name="Sparrow T."/>
            <person name="Spaulding J."/>
            <person name="Stalker J."/>
            <person name="Stange-Thomann N."/>
            <person name="Stavropoulos S."/>
            <person name="Stone C."/>
            <person name="Strader C."/>
            <person name="Tesfaye S."/>
            <person name="Thomson T."/>
            <person name="Thoulutsang Y."/>
            <person name="Thoulutsang D."/>
            <person name="Topham K."/>
            <person name="Topping I."/>
            <person name="Tsamla T."/>
            <person name="Vassiliev H."/>
            <person name="Vo A."/>
            <person name="Wangchuk T."/>
            <person name="Wangdi T."/>
            <person name="Weiand M."/>
            <person name="Wilkinson J."/>
            <person name="Wilson A."/>
            <person name="Yadav S."/>
            <person name="Young G."/>
            <person name="Yu Q."/>
            <person name="Zembek L."/>
            <person name="Zhong D."/>
            <person name="Zimmer A."/>
            <person name="Zwirko Z."/>
            <person name="Jaffe D.B."/>
            <person name="Alvarez P."/>
            <person name="Brockman W."/>
            <person name="Butler J."/>
            <person name="Chin C."/>
            <person name="Gnerre S."/>
            <person name="MacCallum I."/>
            <person name="Graves J.A."/>
            <person name="Ponting C.P."/>
            <person name="Breen M."/>
            <person name="Samollow P.B."/>
            <person name="Lander E.S."/>
            <person name="Lindblad-Toh K."/>
        </authorList>
    </citation>
    <scope>NUCLEOTIDE SEQUENCE [LARGE SCALE GENOMIC DNA]</scope>
</reference>
<comment type="similarity">
    <text evidence="2">Belongs to the interleukin-1 receptor family.</text>
</comment>
<evidence type="ECO:0000256" key="12">
    <source>
        <dbReference type="ARBA" id="ARBA00023180"/>
    </source>
</evidence>
<dbReference type="PANTHER" id="PTHR11890">
    <property type="entry name" value="INTERLEUKIN-1 RECEPTOR FAMILY MEMBER"/>
    <property type="match status" value="1"/>
</dbReference>
<dbReference type="FunFam" id="2.60.40.10:FF:001504">
    <property type="entry name" value="Interleukin 18 receptor accessory protein"/>
    <property type="match status" value="1"/>
</dbReference>
<feature type="domain" description="Ig-like" evidence="17">
    <location>
        <begin position="27"/>
        <end position="131"/>
    </location>
</feature>
<feature type="domain" description="TIR" evidence="16">
    <location>
        <begin position="377"/>
        <end position="529"/>
    </location>
</feature>
<dbReference type="InterPro" id="IPR003599">
    <property type="entry name" value="Ig_sub"/>
</dbReference>
<feature type="chain" id="PRO_5023856013" description="Interleukin 18 receptor accessory protein" evidence="15">
    <location>
        <begin position="20"/>
        <end position="565"/>
    </location>
</feature>
<keyword evidence="11" id="KW-0675">Receptor</keyword>
<dbReference type="PROSITE" id="PS50835">
    <property type="entry name" value="IG_LIKE"/>
    <property type="match status" value="2"/>
</dbReference>
<feature type="signal peptide" evidence="15">
    <location>
        <begin position="1"/>
        <end position="19"/>
    </location>
</feature>
<reference evidence="18" key="2">
    <citation type="submission" date="2025-08" db="UniProtKB">
        <authorList>
            <consortium name="Ensembl"/>
        </authorList>
    </citation>
    <scope>IDENTIFICATION</scope>
</reference>
<keyword evidence="7 14" id="KW-1133">Transmembrane helix</keyword>
<dbReference type="GO" id="GO:0042008">
    <property type="term" value="F:interleukin-18 receptor activity"/>
    <property type="evidence" value="ECO:0000318"/>
    <property type="project" value="GO_Central"/>
</dbReference>
<dbReference type="GO" id="GO:0009986">
    <property type="term" value="C:cell surface"/>
    <property type="evidence" value="ECO:0000318"/>
    <property type="project" value="GO_Central"/>
</dbReference>
<dbReference type="Pfam" id="PF01582">
    <property type="entry name" value="TIR"/>
    <property type="match status" value="1"/>
</dbReference>
<accession>F7EHK1</accession>
<evidence type="ECO:0000256" key="6">
    <source>
        <dbReference type="ARBA" id="ARBA00022801"/>
    </source>
</evidence>
<keyword evidence="9 14" id="KW-0472">Membrane</keyword>
<dbReference type="InParanoid" id="F7EHK1"/>
<organism evidence="18 19">
    <name type="scientific">Monodelphis domestica</name>
    <name type="common">Gray short-tailed opossum</name>
    <dbReference type="NCBI Taxonomy" id="13616"/>
    <lineage>
        <taxon>Eukaryota</taxon>
        <taxon>Metazoa</taxon>
        <taxon>Chordata</taxon>
        <taxon>Craniata</taxon>
        <taxon>Vertebrata</taxon>
        <taxon>Euteleostomi</taxon>
        <taxon>Mammalia</taxon>
        <taxon>Metatheria</taxon>
        <taxon>Didelphimorphia</taxon>
        <taxon>Didelphidae</taxon>
        <taxon>Monodelphis</taxon>
    </lineage>
</organism>